<accession>I2F333</accession>
<dbReference type="AlphaFoldDB" id="I2F333"/>
<sequence>MKEQIAYCCKKLRLGRKIVDVFEEVEADNNQEYLMKILQIALDNRETSRKNRLVKQAGFYAMKTFEDFSFEEIRLPQDLSPEELKKASFVDEKKNLILYGNVGTGKTHLAQAIGLEACKQNKVVRFFRTAALVNRLSEAQKKSELNAFMKTLMKADLIICDEWGYVPLDRDGSKLLFQVISECYEQRSVIITTNLEFSKWVHIFYDEQMTSAMIDRLVHHSHLLLFEGQSFRIRNSLMKTH</sequence>
<keyword evidence="6" id="KW-1185">Reference proteome</keyword>
<dbReference type="Gene3D" id="3.40.50.300">
    <property type="entry name" value="P-loop containing nucleotide triphosphate hydrolases"/>
    <property type="match status" value="1"/>
</dbReference>
<dbReference type="InterPro" id="IPR002611">
    <property type="entry name" value="IstB_ATP-bd"/>
</dbReference>
<reference evidence="5 6" key="1">
    <citation type="journal article" date="2012" name="Genome Biol. Evol.">
        <title>Genome Sequence of the Mesophilic Thermotogales Bacterium Mesotoga prima MesG1.Ag.4.2 Reveals the Largest Thermotogales Genome To Date.</title>
        <authorList>
            <person name="Zhaxybayeva O."/>
            <person name="Swithers K.S."/>
            <person name="Foght J."/>
            <person name="Green A.G."/>
            <person name="Bruce D."/>
            <person name="Detter C."/>
            <person name="Han S."/>
            <person name="Teshima H."/>
            <person name="Han J."/>
            <person name="Woyke T."/>
            <person name="Pitluck S."/>
            <person name="Nolan M."/>
            <person name="Ivanova N."/>
            <person name="Pati A."/>
            <person name="Land M.L."/>
            <person name="Dlutek M."/>
            <person name="Doolittle W.F."/>
            <person name="Noll K.M."/>
            <person name="Nesbo C.L."/>
        </authorList>
    </citation>
    <scope>NUCLEOTIDE SEQUENCE [LARGE SCALE GENOMIC DNA]</scope>
    <source>
        <strain evidence="6">mesG1.Ag.4.2</strain>
    </source>
</reference>
<dbReference type="NCBIfam" id="NF038214">
    <property type="entry name" value="IS21_help_AAA"/>
    <property type="match status" value="1"/>
</dbReference>
<dbReference type="InterPro" id="IPR047661">
    <property type="entry name" value="IstB"/>
</dbReference>
<dbReference type="InterPro" id="IPR003593">
    <property type="entry name" value="AAA+_ATPase"/>
</dbReference>
<dbReference type="HOGENOM" id="CLU_062999_1_2_0"/>
<dbReference type="InterPro" id="IPR028350">
    <property type="entry name" value="DNAC/IstB-like"/>
</dbReference>
<protein>
    <submittedName>
        <fullName evidence="5">DNA replication protein</fullName>
    </submittedName>
</protein>
<dbReference type="STRING" id="660470.Theba_0618"/>
<dbReference type="Pfam" id="PF01695">
    <property type="entry name" value="IstB_IS21"/>
    <property type="match status" value="1"/>
</dbReference>
<dbReference type="Proteomes" id="UP000002881">
    <property type="component" value="Chromosome"/>
</dbReference>
<dbReference type="GeneID" id="87106466"/>
<comment type="similarity">
    <text evidence="1">Belongs to the IS21/IS1162 putative ATP-binding protein family.</text>
</comment>
<dbReference type="PANTHER" id="PTHR30050:SF4">
    <property type="entry name" value="ATP-BINDING PROTEIN RV3427C IN INSERTION SEQUENCE-RELATED"/>
    <property type="match status" value="1"/>
</dbReference>
<dbReference type="CDD" id="cd00009">
    <property type="entry name" value="AAA"/>
    <property type="match status" value="1"/>
</dbReference>
<dbReference type="RefSeq" id="WP_014730414.1">
    <property type="nucleotide sequence ID" value="NC_017934.1"/>
</dbReference>
<dbReference type="InterPro" id="IPR027417">
    <property type="entry name" value="P-loop_NTPase"/>
</dbReference>
<gene>
    <name evidence="5" type="ORF">Theba_0618</name>
</gene>
<evidence type="ECO:0000256" key="1">
    <source>
        <dbReference type="ARBA" id="ARBA00008059"/>
    </source>
</evidence>
<dbReference type="SMART" id="SM00382">
    <property type="entry name" value="AAA"/>
    <property type="match status" value="1"/>
</dbReference>
<dbReference type="GO" id="GO:0006260">
    <property type="term" value="P:DNA replication"/>
    <property type="evidence" value="ECO:0007669"/>
    <property type="project" value="TreeGrafter"/>
</dbReference>
<evidence type="ECO:0000313" key="5">
    <source>
        <dbReference type="EMBL" id="AFK06336.1"/>
    </source>
</evidence>
<dbReference type="GO" id="GO:0005524">
    <property type="term" value="F:ATP binding"/>
    <property type="evidence" value="ECO:0007669"/>
    <property type="project" value="UniProtKB-KW"/>
</dbReference>
<name>I2F333_9BACT</name>
<evidence type="ECO:0000256" key="3">
    <source>
        <dbReference type="ARBA" id="ARBA00022840"/>
    </source>
</evidence>
<dbReference type="KEGG" id="mpg:Theba_0618"/>
<dbReference type="PANTHER" id="PTHR30050">
    <property type="entry name" value="CHROMOSOMAL REPLICATION INITIATOR PROTEIN DNAA"/>
    <property type="match status" value="1"/>
</dbReference>
<dbReference type="EMBL" id="CP003532">
    <property type="protein sequence ID" value="AFK06336.1"/>
    <property type="molecule type" value="Genomic_DNA"/>
</dbReference>
<dbReference type="PIRSF" id="PIRSF003073">
    <property type="entry name" value="DNAC_TnpB_IstB"/>
    <property type="match status" value="1"/>
</dbReference>
<feature type="domain" description="AAA+ ATPase" evidence="4">
    <location>
        <begin position="92"/>
        <end position="224"/>
    </location>
</feature>
<keyword evidence="2" id="KW-0547">Nucleotide-binding</keyword>
<proteinExistence type="inferred from homology"/>
<organism evidence="5 6">
    <name type="scientific">Mesotoga prima MesG1.Ag.4.2</name>
    <dbReference type="NCBI Taxonomy" id="660470"/>
    <lineage>
        <taxon>Bacteria</taxon>
        <taxon>Thermotogati</taxon>
        <taxon>Thermotogota</taxon>
        <taxon>Thermotogae</taxon>
        <taxon>Kosmotogales</taxon>
        <taxon>Kosmotogaceae</taxon>
        <taxon>Mesotoga</taxon>
    </lineage>
</organism>
<dbReference type="SUPFAM" id="SSF52540">
    <property type="entry name" value="P-loop containing nucleoside triphosphate hydrolases"/>
    <property type="match status" value="1"/>
</dbReference>
<evidence type="ECO:0000259" key="4">
    <source>
        <dbReference type="SMART" id="SM00382"/>
    </source>
</evidence>
<keyword evidence="3" id="KW-0067">ATP-binding</keyword>
<dbReference type="eggNOG" id="COG1484">
    <property type="taxonomic scope" value="Bacteria"/>
</dbReference>
<evidence type="ECO:0000256" key="2">
    <source>
        <dbReference type="ARBA" id="ARBA00022741"/>
    </source>
</evidence>
<evidence type="ECO:0000313" key="6">
    <source>
        <dbReference type="Proteomes" id="UP000002881"/>
    </source>
</evidence>